<comment type="caution">
    <text evidence="1">The sequence shown here is derived from an EMBL/GenBank/DDBJ whole genome shotgun (WGS) entry which is preliminary data.</text>
</comment>
<accession>A0ABT8DB64</accession>
<sequence>MLINQLRLEQRDDTGFSGSLAISTVYDAPGPAQIEMGFVAPVTGQGGGDQAGHLACLLTIQSKKPRRLGGAFHCWLTVERYPMEVTCALPLMRSRKGGASLAA</sequence>
<proteinExistence type="predicted"/>
<dbReference type="Proteomes" id="UP001243846">
    <property type="component" value="Unassembled WGS sequence"/>
</dbReference>
<keyword evidence="2" id="KW-1185">Reference proteome</keyword>
<dbReference type="EMBL" id="JAUFRC010000001">
    <property type="protein sequence ID" value="MDN3713123.1"/>
    <property type="molecule type" value="Genomic_DNA"/>
</dbReference>
<evidence type="ECO:0000313" key="2">
    <source>
        <dbReference type="Proteomes" id="UP001243846"/>
    </source>
</evidence>
<organism evidence="1 2">
    <name type="scientific">Paracoccus cavernae</name>
    <dbReference type="NCBI Taxonomy" id="1571207"/>
    <lineage>
        <taxon>Bacteria</taxon>
        <taxon>Pseudomonadati</taxon>
        <taxon>Pseudomonadota</taxon>
        <taxon>Alphaproteobacteria</taxon>
        <taxon>Rhodobacterales</taxon>
        <taxon>Paracoccaceae</taxon>
        <taxon>Paracoccus</taxon>
    </lineage>
</organism>
<name>A0ABT8DB64_9RHOB</name>
<evidence type="ECO:0000313" key="1">
    <source>
        <dbReference type="EMBL" id="MDN3713123.1"/>
    </source>
</evidence>
<protein>
    <submittedName>
        <fullName evidence="1">Uncharacterized protein</fullName>
    </submittedName>
</protein>
<reference evidence="2" key="1">
    <citation type="journal article" date="2019" name="Int. J. Syst. Evol. Microbiol.">
        <title>The Global Catalogue of Microorganisms (GCM) 10K type strain sequencing project: providing services to taxonomists for standard genome sequencing and annotation.</title>
        <authorList>
            <consortium name="The Broad Institute Genomics Platform"/>
            <consortium name="The Broad Institute Genome Sequencing Center for Infectious Disease"/>
            <person name="Wu L."/>
            <person name="Ma J."/>
        </authorList>
    </citation>
    <scope>NUCLEOTIDE SEQUENCE [LARGE SCALE GENOMIC DNA]</scope>
    <source>
        <strain evidence="2">CECT 8482</strain>
    </source>
</reference>
<gene>
    <name evidence="1" type="ORF">QWZ10_17695</name>
</gene>